<dbReference type="GO" id="GO:0004534">
    <property type="term" value="F:5'-3' RNA exonuclease activity"/>
    <property type="evidence" value="ECO:0007669"/>
    <property type="project" value="TreeGrafter"/>
</dbReference>
<reference evidence="2" key="1">
    <citation type="submission" date="2006-06" db="EMBL/GenBank/DDBJ databases">
        <title>Complete sequence of chromosome 1 of Methanosarcina barkeri str. fusaro.</title>
        <authorList>
            <person name="Copeland A."/>
            <person name="Lucas S."/>
            <person name="Lapidus A."/>
            <person name="Barry K."/>
            <person name="Detter J.C."/>
            <person name="Glavina T."/>
            <person name="Hammon N."/>
            <person name="Israni S."/>
            <person name="Pitluck S."/>
            <person name="Goodwin L.A."/>
            <person name="Saunders E.H."/>
            <person name="Schmutz J."/>
            <person name="Larimer F."/>
            <person name="Land M."/>
            <person name="Anderson I."/>
            <person name="Richardson P."/>
        </authorList>
    </citation>
    <scope>NUCLEOTIDE SEQUENCE</scope>
    <source>
        <strain evidence="2">Fusaro</strain>
    </source>
</reference>
<dbReference type="PANTHER" id="PTHR42924:SF3">
    <property type="entry name" value="POLYMERASE_HISTIDINOL PHOSPHATASE N-TERMINAL DOMAIN-CONTAINING PROTEIN"/>
    <property type="match status" value="1"/>
</dbReference>
<sequence length="214" mass="24014">MFIFDLHLHSKYSSDGILDPKTITKVAIRRGLNGIAITDHNTIKGGLKAKEYETKNFKVIIGSEIMTNNGEVIGLFLSEEIRSTDLIEVISTIKAQNGIVVIPHPFDKMRHSALYPTDEEAHLIDCIEGFNSRCIFQKYNDKAVEYANKHNLPLVAGSDAHFANEIGNAGIVTQSEDLQDAIIKNNIEIFGSRSMLINHAFTKGLKRWRKIRYG</sequence>
<dbReference type="STRING" id="269797.Mbar_A1414"/>
<dbReference type="AlphaFoldDB" id="Q46CL9"/>
<dbReference type="SMART" id="SM00481">
    <property type="entry name" value="POLIIIAc"/>
    <property type="match status" value="1"/>
</dbReference>
<dbReference type="CDD" id="cd07432">
    <property type="entry name" value="PHP_HisPPase"/>
    <property type="match status" value="1"/>
</dbReference>
<proteinExistence type="predicted"/>
<dbReference type="HOGENOM" id="CLU_072983_3_0_2"/>
<accession>Q46CL9</accession>
<dbReference type="InterPro" id="IPR052018">
    <property type="entry name" value="PHP_domain"/>
</dbReference>
<evidence type="ECO:0000313" key="2">
    <source>
        <dbReference type="EMBL" id="AAZ70373.1"/>
    </source>
</evidence>
<evidence type="ECO:0000259" key="1">
    <source>
        <dbReference type="SMART" id="SM00481"/>
    </source>
</evidence>
<protein>
    <recommendedName>
        <fullName evidence="1">Polymerase/histidinol phosphatase N-terminal domain-containing protein</fullName>
    </recommendedName>
</protein>
<dbReference type="PANTHER" id="PTHR42924">
    <property type="entry name" value="EXONUCLEASE"/>
    <property type="match status" value="1"/>
</dbReference>
<dbReference type="KEGG" id="mba:Mbar_A1414"/>
<dbReference type="InterPro" id="IPR003141">
    <property type="entry name" value="Pol/His_phosphatase_N"/>
</dbReference>
<dbReference type="InterPro" id="IPR004013">
    <property type="entry name" value="PHP_dom"/>
</dbReference>
<dbReference type="InterPro" id="IPR016195">
    <property type="entry name" value="Pol/histidinol_Pase-like"/>
</dbReference>
<dbReference type="SUPFAM" id="SSF89550">
    <property type="entry name" value="PHP domain-like"/>
    <property type="match status" value="1"/>
</dbReference>
<dbReference type="eggNOG" id="arCOG00302">
    <property type="taxonomic scope" value="Archaea"/>
</dbReference>
<gene>
    <name evidence="2" type="ordered locus">Mbar_A1414</name>
</gene>
<dbReference type="Gene3D" id="3.20.20.140">
    <property type="entry name" value="Metal-dependent hydrolases"/>
    <property type="match status" value="1"/>
</dbReference>
<dbReference type="EMBL" id="CP000099">
    <property type="protein sequence ID" value="AAZ70373.1"/>
    <property type="molecule type" value="Genomic_DNA"/>
</dbReference>
<dbReference type="PaxDb" id="269797-Mbar_A1414"/>
<dbReference type="GO" id="GO:0035312">
    <property type="term" value="F:5'-3' DNA exonuclease activity"/>
    <property type="evidence" value="ECO:0007669"/>
    <property type="project" value="TreeGrafter"/>
</dbReference>
<dbReference type="Pfam" id="PF02811">
    <property type="entry name" value="PHP"/>
    <property type="match status" value="1"/>
</dbReference>
<feature type="domain" description="Polymerase/histidinol phosphatase N-terminal" evidence="1">
    <location>
        <begin position="4"/>
        <end position="69"/>
    </location>
</feature>
<dbReference type="OrthoDB" id="63337at2157"/>
<name>Q46CL9_METBF</name>
<organism evidence="2">
    <name type="scientific">Methanosarcina barkeri (strain Fusaro / DSM 804)</name>
    <dbReference type="NCBI Taxonomy" id="269797"/>
    <lineage>
        <taxon>Archaea</taxon>
        <taxon>Methanobacteriati</taxon>
        <taxon>Methanobacteriota</taxon>
        <taxon>Stenosarchaea group</taxon>
        <taxon>Methanomicrobia</taxon>
        <taxon>Methanosarcinales</taxon>
        <taxon>Methanosarcinaceae</taxon>
        <taxon>Methanosarcina</taxon>
    </lineage>
</organism>